<dbReference type="SUPFAM" id="SSF51679">
    <property type="entry name" value="Bacterial luciferase-like"/>
    <property type="match status" value="1"/>
</dbReference>
<organism evidence="2">
    <name type="scientific">marine metagenome</name>
    <dbReference type="NCBI Taxonomy" id="408172"/>
    <lineage>
        <taxon>unclassified sequences</taxon>
        <taxon>metagenomes</taxon>
        <taxon>ecological metagenomes</taxon>
    </lineage>
</organism>
<accession>A0A382EMN7</accession>
<dbReference type="Gene3D" id="3.20.20.30">
    <property type="entry name" value="Luciferase-like domain"/>
    <property type="match status" value="1"/>
</dbReference>
<sequence length="175" mass="19358">MKIETLLPLGKLDPGVRAADRPMDIGTIGAGAREVEALGYDGLVVEETKEDPYVVIALAAQATRTLGLATSVALAFPRSPTVTAMTAWTLQKLSQGRFVLGLGSQVRGHIRRRFGLEYHPPGPWMREYIDALRCVWDCWQHGTALDHRGDRYQLNLMVPLFNPGPIDHPNIPIHI</sequence>
<evidence type="ECO:0000313" key="2">
    <source>
        <dbReference type="EMBL" id="SVB51374.1"/>
    </source>
</evidence>
<name>A0A382EMN7_9ZZZZ</name>
<gene>
    <name evidence="2" type="ORF">METZ01_LOCUS204228</name>
</gene>
<dbReference type="InterPro" id="IPR036661">
    <property type="entry name" value="Luciferase-like_sf"/>
</dbReference>
<dbReference type="EMBL" id="UINC01045071">
    <property type="protein sequence ID" value="SVB51374.1"/>
    <property type="molecule type" value="Genomic_DNA"/>
</dbReference>
<dbReference type="Pfam" id="PF00296">
    <property type="entry name" value="Bac_luciferase"/>
    <property type="match status" value="1"/>
</dbReference>
<feature type="non-terminal residue" evidence="2">
    <location>
        <position position="175"/>
    </location>
</feature>
<dbReference type="PANTHER" id="PTHR43244">
    <property type="match status" value="1"/>
</dbReference>
<protein>
    <recommendedName>
        <fullName evidence="1">Luciferase-like domain-containing protein</fullName>
    </recommendedName>
</protein>
<dbReference type="GO" id="GO:0016705">
    <property type="term" value="F:oxidoreductase activity, acting on paired donors, with incorporation or reduction of molecular oxygen"/>
    <property type="evidence" value="ECO:0007669"/>
    <property type="project" value="InterPro"/>
</dbReference>
<reference evidence="2" key="1">
    <citation type="submission" date="2018-05" db="EMBL/GenBank/DDBJ databases">
        <authorList>
            <person name="Lanie J.A."/>
            <person name="Ng W.-L."/>
            <person name="Kazmierczak K.M."/>
            <person name="Andrzejewski T.M."/>
            <person name="Davidsen T.M."/>
            <person name="Wayne K.J."/>
            <person name="Tettelin H."/>
            <person name="Glass J.I."/>
            <person name="Rusch D."/>
            <person name="Podicherti R."/>
            <person name="Tsui H.-C.T."/>
            <person name="Winkler M.E."/>
        </authorList>
    </citation>
    <scope>NUCLEOTIDE SEQUENCE</scope>
</reference>
<dbReference type="InterPro" id="IPR050564">
    <property type="entry name" value="F420-G6PD/mer"/>
</dbReference>
<dbReference type="InterPro" id="IPR011251">
    <property type="entry name" value="Luciferase-like_dom"/>
</dbReference>
<dbReference type="PANTHER" id="PTHR43244:SF2">
    <property type="entry name" value="CONSERVED HYPOTHETICAL ALANINE AND PROLINE-RICH PROTEIN"/>
    <property type="match status" value="1"/>
</dbReference>
<feature type="domain" description="Luciferase-like" evidence="1">
    <location>
        <begin position="23"/>
        <end position="175"/>
    </location>
</feature>
<evidence type="ECO:0000259" key="1">
    <source>
        <dbReference type="Pfam" id="PF00296"/>
    </source>
</evidence>
<dbReference type="AlphaFoldDB" id="A0A382EMN7"/>
<proteinExistence type="predicted"/>